<name>A0A8S9NVC9_BRACR</name>
<dbReference type="Pfam" id="PF17123">
    <property type="entry name" value="zf-RING_11"/>
    <property type="match status" value="1"/>
</dbReference>
<dbReference type="GO" id="GO:0008270">
    <property type="term" value="F:zinc ion binding"/>
    <property type="evidence" value="ECO:0007669"/>
    <property type="project" value="UniProtKB-KW"/>
</dbReference>
<feature type="domain" description="RING-type" evidence="3">
    <location>
        <begin position="83"/>
        <end position="111"/>
    </location>
</feature>
<gene>
    <name evidence="4" type="ORF">F2Q69_00001871</name>
</gene>
<comment type="caution">
    <text evidence="4">The sequence shown here is derived from an EMBL/GenBank/DDBJ whole genome shotgun (WGS) entry which is preliminary data.</text>
</comment>
<feature type="transmembrane region" description="Helical" evidence="2">
    <location>
        <begin position="16"/>
        <end position="37"/>
    </location>
</feature>
<keyword evidence="2" id="KW-0812">Transmembrane</keyword>
<dbReference type="Gene3D" id="1.10.510.10">
    <property type="entry name" value="Transferase(Phosphotransferase) domain 1"/>
    <property type="match status" value="1"/>
</dbReference>
<reference evidence="4" key="1">
    <citation type="submission" date="2019-12" db="EMBL/GenBank/DDBJ databases">
        <title>Genome sequencing and annotation of Brassica cretica.</title>
        <authorList>
            <person name="Studholme D.J."/>
            <person name="Sarris P."/>
        </authorList>
    </citation>
    <scope>NUCLEOTIDE SEQUENCE</scope>
    <source>
        <strain evidence="4">PFS-109/04</strain>
        <tissue evidence="4">Leaf</tissue>
    </source>
</reference>
<dbReference type="AlphaFoldDB" id="A0A8S9NVC9"/>
<dbReference type="InterPro" id="IPR013083">
    <property type="entry name" value="Znf_RING/FYVE/PHD"/>
</dbReference>
<evidence type="ECO:0000313" key="4">
    <source>
        <dbReference type="EMBL" id="KAF3508984.1"/>
    </source>
</evidence>
<dbReference type="SUPFAM" id="SSF56112">
    <property type="entry name" value="Protein kinase-like (PK-like)"/>
    <property type="match status" value="1"/>
</dbReference>
<keyword evidence="1" id="KW-0479">Metal-binding</keyword>
<evidence type="ECO:0000256" key="2">
    <source>
        <dbReference type="SAM" id="Phobius"/>
    </source>
</evidence>
<dbReference type="InterPro" id="IPR001841">
    <property type="entry name" value="Znf_RING"/>
</dbReference>
<evidence type="ECO:0000259" key="3">
    <source>
        <dbReference type="PROSITE" id="PS50089"/>
    </source>
</evidence>
<sequence length="247" mass="27578">MFSPYDDSGSSVESQILLMLGAVMISIGAGLIFYCVVRLLRMYRSTTQSPVPNAGDIELGHQEVKLAPVLRENFVFVHGENECNICLEEFEPNVVLANTLCGHAFHLDCLRIGFTNEAQQRVSKTNLKFKPKFEESLGVYLCSHVFNINASDETHPSCTLAVVGHPEATPPLLGTPTEKQWPGVMTLRDWHVYPKWEPQDLSRAVPSLSPEGVDLLTNMLRYNPAERISAKAALDHPYFDSLDKSQF</sequence>
<dbReference type="SUPFAM" id="SSF57850">
    <property type="entry name" value="RING/U-box"/>
    <property type="match status" value="1"/>
</dbReference>
<keyword evidence="1" id="KW-0862">Zinc</keyword>
<dbReference type="Proteomes" id="UP000712600">
    <property type="component" value="Unassembled WGS sequence"/>
</dbReference>
<keyword evidence="1" id="KW-0863">Zinc-finger</keyword>
<keyword evidence="2" id="KW-0472">Membrane</keyword>
<evidence type="ECO:0000313" key="5">
    <source>
        <dbReference type="Proteomes" id="UP000712600"/>
    </source>
</evidence>
<evidence type="ECO:0000256" key="1">
    <source>
        <dbReference type="PROSITE-ProRule" id="PRU00175"/>
    </source>
</evidence>
<dbReference type="EMBL" id="QGKX02001521">
    <property type="protein sequence ID" value="KAF3508984.1"/>
    <property type="molecule type" value="Genomic_DNA"/>
</dbReference>
<dbReference type="InterPro" id="IPR011009">
    <property type="entry name" value="Kinase-like_dom_sf"/>
</dbReference>
<protein>
    <recommendedName>
        <fullName evidence="3">RING-type domain-containing protein</fullName>
    </recommendedName>
</protein>
<keyword evidence="2" id="KW-1133">Transmembrane helix</keyword>
<organism evidence="4 5">
    <name type="scientific">Brassica cretica</name>
    <name type="common">Mustard</name>
    <dbReference type="NCBI Taxonomy" id="69181"/>
    <lineage>
        <taxon>Eukaryota</taxon>
        <taxon>Viridiplantae</taxon>
        <taxon>Streptophyta</taxon>
        <taxon>Embryophyta</taxon>
        <taxon>Tracheophyta</taxon>
        <taxon>Spermatophyta</taxon>
        <taxon>Magnoliopsida</taxon>
        <taxon>eudicotyledons</taxon>
        <taxon>Gunneridae</taxon>
        <taxon>Pentapetalae</taxon>
        <taxon>rosids</taxon>
        <taxon>malvids</taxon>
        <taxon>Brassicales</taxon>
        <taxon>Brassicaceae</taxon>
        <taxon>Brassiceae</taxon>
        <taxon>Brassica</taxon>
    </lineage>
</organism>
<dbReference type="Gene3D" id="3.30.40.10">
    <property type="entry name" value="Zinc/RING finger domain, C3HC4 (zinc finger)"/>
    <property type="match status" value="1"/>
</dbReference>
<dbReference type="CDD" id="cd16448">
    <property type="entry name" value="RING-H2"/>
    <property type="match status" value="1"/>
</dbReference>
<accession>A0A8S9NVC9</accession>
<proteinExistence type="predicted"/>
<dbReference type="PROSITE" id="PS50089">
    <property type="entry name" value="ZF_RING_2"/>
    <property type="match status" value="1"/>
</dbReference>